<reference evidence="11" key="2">
    <citation type="submission" date="2015-02" db="UniProtKB">
        <authorList>
            <consortium name="EnsemblMetazoa"/>
        </authorList>
    </citation>
    <scope>IDENTIFICATION</scope>
</reference>
<evidence type="ECO:0000256" key="1">
    <source>
        <dbReference type="ARBA" id="ARBA00004477"/>
    </source>
</evidence>
<dbReference type="HOGENOM" id="CLU_1084083_0_0_1"/>
<name>T1II59_STRMM</name>
<dbReference type="InterPro" id="IPR019308">
    <property type="entry name" value="TMEM214"/>
</dbReference>
<evidence type="ECO:0000313" key="11">
    <source>
        <dbReference type="EnsemblMetazoa" id="SMAR000551-PA"/>
    </source>
</evidence>
<dbReference type="eggNOG" id="KOG4467">
    <property type="taxonomic scope" value="Eukaryota"/>
</dbReference>
<dbReference type="GO" id="GO:0006915">
    <property type="term" value="P:apoptotic process"/>
    <property type="evidence" value="ECO:0007669"/>
    <property type="project" value="UniProtKB-KW"/>
</dbReference>
<evidence type="ECO:0000256" key="6">
    <source>
        <dbReference type="ARBA" id="ARBA00022824"/>
    </source>
</evidence>
<dbReference type="OMA" id="CDDEAFS"/>
<evidence type="ECO:0000256" key="10">
    <source>
        <dbReference type="ARBA" id="ARBA00024938"/>
    </source>
</evidence>
<keyword evidence="4" id="KW-0812">Transmembrane</keyword>
<evidence type="ECO:0000256" key="7">
    <source>
        <dbReference type="ARBA" id="ARBA00022989"/>
    </source>
</evidence>
<evidence type="ECO:0000256" key="4">
    <source>
        <dbReference type="ARBA" id="ARBA00022692"/>
    </source>
</evidence>
<protein>
    <submittedName>
        <fullName evidence="11">Uncharacterized protein</fullName>
    </submittedName>
</protein>
<sequence>MKIKPIKEKKVKQSLEDALNQIDVEELRSILLLDVQRFTDTPLVWLKDLVNYLNIKLNIQTKDVVFSGKPVDYPLSSVPVSLQSIIVDLFDKCPRAALQVFFEHLIVNCIDDEIKALPTFGHRIVMQSLAFTMPSIGQKSLEKFKQLRTQHQSRPSSCLTLLWAVGQCGHKDFSIGLKIWLEFLLPIMGIHSYSQYVIDYLDILFAAHSNVHSCNKILGIREFFTVLDVIFTHSSNLPTEQQKQLLSLYPKLKTVAL</sequence>
<keyword evidence="7" id="KW-1133">Transmembrane helix</keyword>
<dbReference type="PhylomeDB" id="T1II59"/>
<dbReference type="AlphaFoldDB" id="T1II59"/>
<comment type="subunit">
    <text evidence="3">Constitutively interacts with CASP4; required for the localization of procaspase 4 to the ER.</text>
</comment>
<accession>T1II59</accession>
<reference evidence="12" key="1">
    <citation type="submission" date="2011-05" db="EMBL/GenBank/DDBJ databases">
        <authorList>
            <person name="Richards S.R."/>
            <person name="Qu J."/>
            <person name="Jiang H."/>
            <person name="Jhangiani S.N."/>
            <person name="Agravi P."/>
            <person name="Goodspeed R."/>
            <person name="Gross S."/>
            <person name="Mandapat C."/>
            <person name="Jackson L."/>
            <person name="Mathew T."/>
            <person name="Pu L."/>
            <person name="Thornton R."/>
            <person name="Saada N."/>
            <person name="Wilczek-Boney K.B."/>
            <person name="Lee S."/>
            <person name="Kovar C."/>
            <person name="Wu Y."/>
            <person name="Scherer S.E."/>
            <person name="Worley K.C."/>
            <person name="Muzny D.M."/>
            <person name="Gibbs R."/>
        </authorList>
    </citation>
    <scope>NUCLEOTIDE SEQUENCE</scope>
    <source>
        <strain evidence="12">Brora</strain>
    </source>
</reference>
<dbReference type="GO" id="GO:0005789">
    <property type="term" value="C:endoplasmic reticulum membrane"/>
    <property type="evidence" value="ECO:0007669"/>
    <property type="project" value="UniProtKB-SubCell"/>
</dbReference>
<dbReference type="EMBL" id="JH430135">
    <property type="status" value="NOT_ANNOTATED_CDS"/>
    <property type="molecule type" value="Genomic_DNA"/>
</dbReference>
<dbReference type="Proteomes" id="UP000014500">
    <property type="component" value="Unassembled WGS sequence"/>
</dbReference>
<dbReference type="Pfam" id="PF10151">
    <property type="entry name" value="TMEM214"/>
    <property type="match status" value="1"/>
</dbReference>
<evidence type="ECO:0000256" key="9">
    <source>
        <dbReference type="ARBA" id="ARBA00023180"/>
    </source>
</evidence>
<comment type="subcellular location">
    <subcellularLocation>
        <location evidence="1">Endoplasmic reticulum membrane</location>
        <topology evidence="1">Multi-pass membrane protein</topology>
    </subcellularLocation>
</comment>
<dbReference type="PANTHER" id="PTHR13448">
    <property type="entry name" value="TRANSMEMBRANE PROTEIN 214"/>
    <property type="match status" value="1"/>
</dbReference>
<dbReference type="GO" id="GO:0005794">
    <property type="term" value="C:Golgi apparatus"/>
    <property type="evidence" value="ECO:0007669"/>
    <property type="project" value="TreeGrafter"/>
</dbReference>
<dbReference type="STRING" id="126957.T1II59"/>
<dbReference type="EnsemblMetazoa" id="SMAR000551-RA">
    <property type="protein sequence ID" value="SMAR000551-PA"/>
    <property type="gene ID" value="SMAR000551"/>
</dbReference>
<evidence type="ECO:0000256" key="8">
    <source>
        <dbReference type="ARBA" id="ARBA00023136"/>
    </source>
</evidence>
<keyword evidence="9" id="KW-0325">Glycoprotein</keyword>
<evidence type="ECO:0000256" key="5">
    <source>
        <dbReference type="ARBA" id="ARBA00022703"/>
    </source>
</evidence>
<keyword evidence="12" id="KW-1185">Reference proteome</keyword>
<organism evidence="11 12">
    <name type="scientific">Strigamia maritima</name>
    <name type="common">European centipede</name>
    <name type="synonym">Geophilus maritimus</name>
    <dbReference type="NCBI Taxonomy" id="126957"/>
    <lineage>
        <taxon>Eukaryota</taxon>
        <taxon>Metazoa</taxon>
        <taxon>Ecdysozoa</taxon>
        <taxon>Arthropoda</taxon>
        <taxon>Myriapoda</taxon>
        <taxon>Chilopoda</taxon>
        <taxon>Pleurostigmophora</taxon>
        <taxon>Geophilomorpha</taxon>
        <taxon>Linotaeniidae</taxon>
        <taxon>Strigamia</taxon>
    </lineage>
</organism>
<keyword evidence="6" id="KW-0256">Endoplasmic reticulum</keyword>
<keyword evidence="8" id="KW-0472">Membrane</keyword>
<dbReference type="PANTHER" id="PTHR13448:SF0">
    <property type="entry name" value="TRANSMEMBRANE PROTEIN 214"/>
    <property type="match status" value="1"/>
</dbReference>
<proteinExistence type="inferred from homology"/>
<evidence type="ECO:0000256" key="2">
    <source>
        <dbReference type="ARBA" id="ARBA00007984"/>
    </source>
</evidence>
<keyword evidence="5" id="KW-0053">Apoptosis</keyword>
<comment type="similarity">
    <text evidence="2">Belongs to the TMEM214 family.</text>
</comment>
<evidence type="ECO:0000256" key="3">
    <source>
        <dbReference type="ARBA" id="ARBA00011720"/>
    </source>
</evidence>
<comment type="function">
    <text evidence="10">Critical mediator, in cooperation with CASP4, of endoplasmic reticulum-stress induced apoptosis. Required or the activation of CASP4 following endoplasmic reticulum stress.</text>
</comment>
<evidence type="ECO:0000313" key="12">
    <source>
        <dbReference type="Proteomes" id="UP000014500"/>
    </source>
</evidence>